<dbReference type="PANTHER" id="PTHR46797">
    <property type="entry name" value="HTH-TYPE TRANSCRIPTIONAL REGULATOR"/>
    <property type="match status" value="1"/>
</dbReference>
<sequence>MGIDLDKVKALREKRGLTQDEAAKLAGLPNRQKWYQLESGRIANPTIATLEAIAKALGVKARDLLK</sequence>
<dbReference type="CDD" id="cd00093">
    <property type="entry name" value="HTH_XRE"/>
    <property type="match status" value="1"/>
</dbReference>
<gene>
    <name evidence="3" type="ORF">IPV69_06865</name>
</gene>
<dbReference type="Pfam" id="PF13560">
    <property type="entry name" value="HTH_31"/>
    <property type="match status" value="1"/>
</dbReference>
<dbReference type="SUPFAM" id="SSF47413">
    <property type="entry name" value="lambda repressor-like DNA-binding domains"/>
    <property type="match status" value="1"/>
</dbReference>
<organism evidence="3 4">
    <name type="scientific">Humisphaera borealis</name>
    <dbReference type="NCBI Taxonomy" id="2807512"/>
    <lineage>
        <taxon>Bacteria</taxon>
        <taxon>Pseudomonadati</taxon>
        <taxon>Planctomycetota</taxon>
        <taxon>Phycisphaerae</taxon>
        <taxon>Tepidisphaerales</taxon>
        <taxon>Tepidisphaeraceae</taxon>
        <taxon>Humisphaera</taxon>
    </lineage>
</organism>
<protein>
    <submittedName>
        <fullName evidence="3">Helix-turn-helix transcriptional regulator</fullName>
    </submittedName>
</protein>
<dbReference type="GO" id="GO:0003700">
    <property type="term" value="F:DNA-binding transcription factor activity"/>
    <property type="evidence" value="ECO:0007669"/>
    <property type="project" value="TreeGrafter"/>
</dbReference>
<dbReference type="KEGG" id="hbs:IPV69_06865"/>
<evidence type="ECO:0000256" key="1">
    <source>
        <dbReference type="ARBA" id="ARBA00023125"/>
    </source>
</evidence>
<evidence type="ECO:0000313" key="3">
    <source>
        <dbReference type="EMBL" id="QOV91075.1"/>
    </source>
</evidence>
<dbReference type="InterPro" id="IPR050807">
    <property type="entry name" value="TransReg_Diox_bact_type"/>
</dbReference>
<dbReference type="InterPro" id="IPR001387">
    <property type="entry name" value="Cro/C1-type_HTH"/>
</dbReference>
<dbReference type="Proteomes" id="UP000593765">
    <property type="component" value="Chromosome"/>
</dbReference>
<dbReference type="AlphaFoldDB" id="A0A7M2X024"/>
<dbReference type="EMBL" id="CP063458">
    <property type="protein sequence ID" value="QOV91075.1"/>
    <property type="molecule type" value="Genomic_DNA"/>
</dbReference>
<accession>A0A7M2X024</accession>
<keyword evidence="4" id="KW-1185">Reference proteome</keyword>
<keyword evidence="1" id="KW-0238">DNA-binding</keyword>
<name>A0A7M2X024_9BACT</name>
<feature type="domain" description="HTH cro/C1-type" evidence="2">
    <location>
        <begin position="8"/>
        <end position="64"/>
    </location>
</feature>
<reference evidence="3 4" key="1">
    <citation type="submission" date="2020-10" db="EMBL/GenBank/DDBJ databases">
        <title>Wide distribution of Phycisphaera-like planctomycetes from WD2101 soil group in peatlands and genome analysis of the first cultivated representative.</title>
        <authorList>
            <person name="Dedysh S.N."/>
            <person name="Beletsky A.V."/>
            <person name="Ivanova A."/>
            <person name="Kulichevskaya I.S."/>
            <person name="Suzina N.E."/>
            <person name="Philippov D.A."/>
            <person name="Rakitin A.L."/>
            <person name="Mardanov A.V."/>
            <person name="Ravin N.V."/>
        </authorList>
    </citation>
    <scope>NUCLEOTIDE SEQUENCE [LARGE SCALE GENOMIC DNA]</scope>
    <source>
        <strain evidence="3 4">M1803</strain>
    </source>
</reference>
<evidence type="ECO:0000313" key="4">
    <source>
        <dbReference type="Proteomes" id="UP000593765"/>
    </source>
</evidence>
<dbReference type="PROSITE" id="PS50943">
    <property type="entry name" value="HTH_CROC1"/>
    <property type="match status" value="1"/>
</dbReference>
<dbReference type="PANTHER" id="PTHR46797:SF1">
    <property type="entry name" value="METHYLPHOSPHONATE SYNTHASE"/>
    <property type="match status" value="1"/>
</dbReference>
<dbReference type="InterPro" id="IPR010982">
    <property type="entry name" value="Lambda_DNA-bd_dom_sf"/>
</dbReference>
<dbReference type="RefSeq" id="WP_206294194.1">
    <property type="nucleotide sequence ID" value="NZ_CP063458.1"/>
</dbReference>
<dbReference type="Gene3D" id="1.10.260.40">
    <property type="entry name" value="lambda repressor-like DNA-binding domains"/>
    <property type="match status" value="1"/>
</dbReference>
<proteinExistence type="predicted"/>
<dbReference type="GO" id="GO:0003677">
    <property type="term" value="F:DNA binding"/>
    <property type="evidence" value="ECO:0007669"/>
    <property type="project" value="UniProtKB-KW"/>
</dbReference>
<dbReference type="SMART" id="SM00530">
    <property type="entry name" value="HTH_XRE"/>
    <property type="match status" value="1"/>
</dbReference>
<evidence type="ECO:0000259" key="2">
    <source>
        <dbReference type="PROSITE" id="PS50943"/>
    </source>
</evidence>
<dbReference type="GO" id="GO:0005829">
    <property type="term" value="C:cytosol"/>
    <property type="evidence" value="ECO:0007669"/>
    <property type="project" value="TreeGrafter"/>
</dbReference>